<dbReference type="RefSeq" id="WP_116881579.1">
    <property type="nucleotide sequence ID" value="NZ_QURB01000008.1"/>
</dbReference>
<dbReference type="Pfam" id="PF26314">
    <property type="entry name" value="MptA_B_family"/>
    <property type="match status" value="1"/>
</dbReference>
<protein>
    <recommendedName>
        <fullName evidence="4">DUF2029 domain-containing protein</fullName>
    </recommendedName>
</protein>
<dbReference type="EMBL" id="QURB01000008">
    <property type="protein sequence ID" value="RFC53520.1"/>
    <property type="molecule type" value="Genomic_DNA"/>
</dbReference>
<keyword evidence="1" id="KW-0472">Membrane</keyword>
<feature type="transmembrane region" description="Helical" evidence="1">
    <location>
        <begin position="192"/>
        <end position="223"/>
    </location>
</feature>
<evidence type="ECO:0000256" key="1">
    <source>
        <dbReference type="SAM" id="Phobius"/>
    </source>
</evidence>
<organism evidence="2 3">
    <name type="scientific">Brumimicrobium aurantiacum</name>
    <dbReference type="NCBI Taxonomy" id="1737063"/>
    <lineage>
        <taxon>Bacteria</taxon>
        <taxon>Pseudomonadati</taxon>
        <taxon>Bacteroidota</taxon>
        <taxon>Flavobacteriia</taxon>
        <taxon>Flavobacteriales</taxon>
        <taxon>Crocinitomicaceae</taxon>
        <taxon>Brumimicrobium</taxon>
    </lineage>
</organism>
<feature type="transmembrane region" description="Helical" evidence="1">
    <location>
        <begin position="386"/>
        <end position="406"/>
    </location>
</feature>
<evidence type="ECO:0000313" key="2">
    <source>
        <dbReference type="EMBL" id="RFC53520.1"/>
    </source>
</evidence>
<dbReference type="OrthoDB" id="1491846at2"/>
<sequence length="447" mass="52024">MLTDSRRIGFAFLVYAIALFLIAYVANQSDFLLSFSAYAVAFLVFLYFIRVQNSFDLKTWNKFALLLMLIPFFSNPSLSPDVYRFLWDGELVTMGIHPYASVPNELMESNLRVRQSTYMNELFAEITDLSKRNYSIYPSVNQFYFLIAAFFSDHLLISFIILRLLMLLTMVLGYKFLLKTLDLLSISNHRSLLLLLNPILIVEVIGNFHFEGIMLSWLIIGIYFLIRSNWLKSSLFWAIAINIKLTPLILLPFVLRFRKFSWTLKFYFSTLICSVFLMIIYLWPTLFWNFMQSIELYFDNFEFNAGVFYLIKWITSFFIEGNPTLIVGPILSIISFLAILCLAFFQPIKSNRELLTRMMWGYVIYLMLATTVHPWYVILPLGLSIFSANIGVLIWSLLIMLSYGFYAVGSTQIGMALIAIEYLVVIVLLVFPKLKITRKLTDILRLN</sequence>
<feature type="transmembrane region" description="Helical" evidence="1">
    <location>
        <begin position="235"/>
        <end position="254"/>
    </location>
</feature>
<gene>
    <name evidence="2" type="ORF">DXU93_12200</name>
</gene>
<feature type="transmembrane region" description="Helical" evidence="1">
    <location>
        <begin position="360"/>
        <end position="379"/>
    </location>
</feature>
<evidence type="ECO:0008006" key="4">
    <source>
        <dbReference type="Google" id="ProtNLM"/>
    </source>
</evidence>
<comment type="caution">
    <text evidence="2">The sequence shown here is derived from an EMBL/GenBank/DDBJ whole genome shotgun (WGS) entry which is preliminary data.</text>
</comment>
<feature type="transmembrane region" description="Helical" evidence="1">
    <location>
        <begin position="60"/>
        <end position="78"/>
    </location>
</feature>
<keyword evidence="3" id="KW-1185">Reference proteome</keyword>
<accession>A0A3E1EVF0</accession>
<feature type="transmembrane region" description="Helical" evidence="1">
    <location>
        <begin position="143"/>
        <end position="172"/>
    </location>
</feature>
<feature type="transmembrane region" description="Helical" evidence="1">
    <location>
        <begin position="303"/>
        <end position="319"/>
    </location>
</feature>
<proteinExistence type="predicted"/>
<feature type="transmembrane region" description="Helical" evidence="1">
    <location>
        <begin position="31"/>
        <end position="48"/>
    </location>
</feature>
<name>A0A3E1EVF0_9FLAO</name>
<keyword evidence="1" id="KW-0812">Transmembrane</keyword>
<feature type="transmembrane region" description="Helical" evidence="1">
    <location>
        <begin position="266"/>
        <end position="283"/>
    </location>
</feature>
<evidence type="ECO:0000313" key="3">
    <source>
        <dbReference type="Proteomes" id="UP000257127"/>
    </source>
</evidence>
<feature type="transmembrane region" description="Helical" evidence="1">
    <location>
        <begin position="412"/>
        <end position="431"/>
    </location>
</feature>
<feature type="transmembrane region" description="Helical" evidence="1">
    <location>
        <begin position="7"/>
        <end position="25"/>
    </location>
</feature>
<dbReference type="AlphaFoldDB" id="A0A3E1EVF0"/>
<reference evidence="2 3" key="1">
    <citation type="submission" date="2018-08" db="EMBL/GenBank/DDBJ databases">
        <title>The draft genome squence of Brumimicrobium sp. N62.</title>
        <authorList>
            <person name="Du Z.-J."/>
            <person name="Luo H.-R."/>
        </authorList>
    </citation>
    <scope>NUCLEOTIDE SEQUENCE [LARGE SCALE GENOMIC DNA]</scope>
    <source>
        <strain evidence="2 3">N62</strain>
    </source>
</reference>
<keyword evidence="1" id="KW-1133">Transmembrane helix</keyword>
<dbReference type="Proteomes" id="UP000257127">
    <property type="component" value="Unassembled WGS sequence"/>
</dbReference>
<feature type="transmembrane region" description="Helical" evidence="1">
    <location>
        <begin position="326"/>
        <end position="348"/>
    </location>
</feature>